<dbReference type="Gene3D" id="3.40.50.1820">
    <property type="entry name" value="alpha/beta hydrolase"/>
    <property type="match status" value="1"/>
</dbReference>
<keyword evidence="4" id="KW-0597">Phosphoprotein</keyword>
<keyword evidence="10" id="KW-1133">Transmembrane helix</keyword>
<keyword evidence="3" id="KW-1003">Cell membrane</keyword>
<dbReference type="EMBL" id="JAODAN010000001">
    <property type="protein sequence ID" value="KAK1927073.1"/>
    <property type="molecule type" value="Genomic_DNA"/>
</dbReference>
<evidence type="ECO:0000256" key="3">
    <source>
        <dbReference type="ARBA" id="ARBA00022475"/>
    </source>
</evidence>
<evidence type="ECO:0000256" key="11">
    <source>
        <dbReference type="ARBA" id="ARBA00023098"/>
    </source>
</evidence>
<dbReference type="InterPro" id="IPR029058">
    <property type="entry name" value="AB_hydrolase_fold"/>
</dbReference>
<protein>
    <recommendedName>
        <fullName evidence="14">sn-1-specific diacylglycerol lipase</fullName>
        <ecNumber evidence="14">3.1.1.116</ecNumber>
    </recommendedName>
</protein>
<sequence>MGRYSHVDISTLPTLFPAPVATAITALATSARYSLRISAFFIEMILEGSQYSTRLGLGTARRALITAISSARRVYLFFLDILDQYTNLGIYIIHHAFTLAELFAMSGFYLTASAINTAHTAAQESVELFDSLFGSNDSSRALSGIITLLRRELLEDERFKERDTGALRSLTAMTKALTAFACLQSATEGGFEHTSQCTCHTMSTESPPTHGTDTPDKLFPHDSLLKNIHRFMRFSSAAYGQNFLRILGMGSTDFTFPSTGRHHANTWSFAQHTNLSIDCILLSSHTETTPSVCAQKASTLVHYLAVDHKLQSVILTCRGTLGLSDILTDLTCDYCSVEIEGAGPDAEYYAHAGMYRSALGLTSKRSSVHQALVLALTKYPSYGLVVTGHSLGGGVAGLLTPAVHPSISTPFVTSFASGLPPGRPIHCYTYGVPAIVSPELAEYTKGLITSVIHNSDIVPSLSLGVLRDLKNIALTLFEEGNVAEEIVARVCVVMTSEQNERDTTSDWLLSLVKTMRADMDNDKLYPPGDVYIMVSRRVESETLQKCESVIERFSEPLFSRTMLKDHMPTHYERATQLLVDGLAQNRA</sequence>
<reference evidence="16" key="1">
    <citation type="submission" date="2023-02" db="EMBL/GenBank/DDBJ databases">
        <title>Identification and recombinant expression of a fungal hydrolase from Papiliotrema laurentii that hydrolyzes apple cutin and clears colloidal polyester polyurethane.</title>
        <authorList>
            <consortium name="DOE Joint Genome Institute"/>
            <person name="Roman V.A."/>
            <person name="Bojanowski C."/>
            <person name="Crable B.R."/>
            <person name="Wagner D.N."/>
            <person name="Hung C.S."/>
            <person name="Nadeau L.J."/>
            <person name="Schratz L."/>
            <person name="Haridas S."/>
            <person name="Pangilinan J."/>
            <person name="Lipzen A."/>
            <person name="Na H."/>
            <person name="Yan M."/>
            <person name="Ng V."/>
            <person name="Grigoriev I.V."/>
            <person name="Spatafora J.W."/>
            <person name="Barlow D."/>
            <person name="Biffinger J."/>
            <person name="Kelley-Loughnane N."/>
            <person name="Varaljay V.A."/>
            <person name="Crookes-Goodson W.J."/>
        </authorList>
    </citation>
    <scope>NUCLEOTIDE SEQUENCE</scope>
    <source>
        <strain evidence="16">5307AH</strain>
    </source>
</reference>
<dbReference type="Proteomes" id="UP001182556">
    <property type="component" value="Unassembled WGS sequence"/>
</dbReference>
<dbReference type="InterPro" id="IPR052214">
    <property type="entry name" value="DAG_Lipase-Related"/>
</dbReference>
<evidence type="ECO:0000256" key="1">
    <source>
        <dbReference type="ARBA" id="ARBA00001913"/>
    </source>
</evidence>
<dbReference type="PANTHER" id="PTHR45792">
    <property type="entry name" value="DIACYLGLYCEROL LIPASE HOMOLOG-RELATED"/>
    <property type="match status" value="1"/>
</dbReference>
<dbReference type="PANTHER" id="PTHR45792:SF7">
    <property type="entry name" value="PUTATIVE (AFU_ORTHOLOGUE AFUA_6G02710)-RELATED"/>
    <property type="match status" value="1"/>
</dbReference>
<keyword evidence="17" id="KW-1185">Reference proteome</keyword>
<dbReference type="AlphaFoldDB" id="A0AAD9FW06"/>
<evidence type="ECO:0000313" key="17">
    <source>
        <dbReference type="Proteomes" id="UP001182556"/>
    </source>
</evidence>
<evidence type="ECO:0000256" key="12">
    <source>
        <dbReference type="ARBA" id="ARBA00023136"/>
    </source>
</evidence>
<dbReference type="SUPFAM" id="SSF53474">
    <property type="entry name" value="alpha/beta-Hydrolases"/>
    <property type="match status" value="1"/>
</dbReference>
<accession>A0AAD9FW06</accession>
<feature type="domain" description="Fungal lipase-type" evidence="15">
    <location>
        <begin position="315"/>
        <end position="462"/>
    </location>
</feature>
<keyword evidence="9" id="KW-0442">Lipid degradation</keyword>
<evidence type="ECO:0000256" key="13">
    <source>
        <dbReference type="ARBA" id="ARBA00024531"/>
    </source>
</evidence>
<dbReference type="GO" id="GO:0016298">
    <property type="term" value="F:lipase activity"/>
    <property type="evidence" value="ECO:0007669"/>
    <property type="project" value="TreeGrafter"/>
</dbReference>
<keyword evidence="11" id="KW-0443">Lipid metabolism</keyword>
<gene>
    <name evidence="16" type="ORF">DB88DRAFT_434849</name>
</gene>
<dbReference type="GO" id="GO:0046872">
    <property type="term" value="F:metal ion binding"/>
    <property type="evidence" value="ECO:0007669"/>
    <property type="project" value="UniProtKB-KW"/>
</dbReference>
<dbReference type="CDD" id="cd00519">
    <property type="entry name" value="Lipase_3"/>
    <property type="match status" value="1"/>
</dbReference>
<dbReference type="EC" id="3.1.1.116" evidence="14"/>
<evidence type="ECO:0000256" key="2">
    <source>
        <dbReference type="ARBA" id="ARBA00004651"/>
    </source>
</evidence>
<keyword evidence="12" id="KW-0472">Membrane</keyword>
<dbReference type="InterPro" id="IPR002921">
    <property type="entry name" value="Fungal_lipase-type"/>
</dbReference>
<dbReference type="GO" id="GO:0005886">
    <property type="term" value="C:plasma membrane"/>
    <property type="evidence" value="ECO:0007669"/>
    <property type="project" value="UniProtKB-SubCell"/>
</dbReference>
<evidence type="ECO:0000259" key="15">
    <source>
        <dbReference type="Pfam" id="PF01764"/>
    </source>
</evidence>
<evidence type="ECO:0000256" key="6">
    <source>
        <dbReference type="ARBA" id="ARBA00022723"/>
    </source>
</evidence>
<evidence type="ECO:0000313" key="16">
    <source>
        <dbReference type="EMBL" id="KAK1927073.1"/>
    </source>
</evidence>
<keyword evidence="7 16" id="KW-0378">Hydrolase</keyword>
<comment type="catalytic activity">
    <reaction evidence="13">
        <text>a 1,2-diacyl-sn-glycerol + H2O = a 2-acylglycerol + a fatty acid + H(+)</text>
        <dbReference type="Rhea" id="RHEA:33275"/>
        <dbReference type="ChEBI" id="CHEBI:15377"/>
        <dbReference type="ChEBI" id="CHEBI:15378"/>
        <dbReference type="ChEBI" id="CHEBI:17389"/>
        <dbReference type="ChEBI" id="CHEBI:17815"/>
        <dbReference type="ChEBI" id="CHEBI:28868"/>
        <dbReference type="EC" id="3.1.1.116"/>
    </reaction>
    <physiologicalReaction direction="left-to-right" evidence="13">
        <dbReference type="Rhea" id="RHEA:33276"/>
    </physiologicalReaction>
</comment>
<dbReference type="Pfam" id="PF01764">
    <property type="entry name" value="Lipase_3"/>
    <property type="match status" value="1"/>
</dbReference>
<evidence type="ECO:0000256" key="14">
    <source>
        <dbReference type="ARBA" id="ARBA00026104"/>
    </source>
</evidence>
<dbReference type="GO" id="GO:0046340">
    <property type="term" value="P:diacylglycerol catabolic process"/>
    <property type="evidence" value="ECO:0007669"/>
    <property type="project" value="TreeGrafter"/>
</dbReference>
<keyword evidence="8" id="KW-0106">Calcium</keyword>
<organism evidence="16 17">
    <name type="scientific">Papiliotrema laurentii</name>
    <name type="common">Cryptococcus laurentii</name>
    <dbReference type="NCBI Taxonomy" id="5418"/>
    <lineage>
        <taxon>Eukaryota</taxon>
        <taxon>Fungi</taxon>
        <taxon>Dikarya</taxon>
        <taxon>Basidiomycota</taxon>
        <taxon>Agaricomycotina</taxon>
        <taxon>Tremellomycetes</taxon>
        <taxon>Tremellales</taxon>
        <taxon>Rhynchogastremaceae</taxon>
        <taxon>Papiliotrema</taxon>
    </lineage>
</organism>
<evidence type="ECO:0000256" key="10">
    <source>
        <dbReference type="ARBA" id="ARBA00022989"/>
    </source>
</evidence>
<keyword evidence="6" id="KW-0479">Metal-binding</keyword>
<evidence type="ECO:0000256" key="7">
    <source>
        <dbReference type="ARBA" id="ARBA00022801"/>
    </source>
</evidence>
<keyword evidence="5" id="KW-0812">Transmembrane</keyword>
<proteinExistence type="predicted"/>
<comment type="cofactor">
    <cofactor evidence="1">
        <name>Ca(2+)</name>
        <dbReference type="ChEBI" id="CHEBI:29108"/>
    </cofactor>
</comment>
<evidence type="ECO:0000256" key="5">
    <source>
        <dbReference type="ARBA" id="ARBA00022692"/>
    </source>
</evidence>
<evidence type="ECO:0000256" key="8">
    <source>
        <dbReference type="ARBA" id="ARBA00022837"/>
    </source>
</evidence>
<evidence type="ECO:0000256" key="4">
    <source>
        <dbReference type="ARBA" id="ARBA00022553"/>
    </source>
</evidence>
<dbReference type="GO" id="GO:0019369">
    <property type="term" value="P:arachidonate metabolic process"/>
    <property type="evidence" value="ECO:0007669"/>
    <property type="project" value="TreeGrafter"/>
</dbReference>
<name>A0AAD9FW06_PAPLA</name>
<comment type="subcellular location">
    <subcellularLocation>
        <location evidence="2">Cell membrane</location>
        <topology evidence="2">Multi-pass membrane protein</topology>
    </subcellularLocation>
</comment>
<comment type="caution">
    <text evidence="16">The sequence shown here is derived from an EMBL/GenBank/DDBJ whole genome shotgun (WGS) entry which is preliminary data.</text>
</comment>
<evidence type="ECO:0000256" key="9">
    <source>
        <dbReference type="ARBA" id="ARBA00022963"/>
    </source>
</evidence>